<dbReference type="EMBL" id="MN310371">
    <property type="protein sequence ID" value="QFX76300.1"/>
    <property type="molecule type" value="Genomic_DNA"/>
</dbReference>
<evidence type="ECO:0000313" key="1">
    <source>
        <dbReference type="EMBL" id="QFX76300.1"/>
    </source>
</evidence>
<accession>A0A6B7PVR4</accession>
<keyword evidence="1" id="KW-0614">Plasmid</keyword>
<sequence>MSTEKIHQRVKRLFPTCDAKCSCSSNAGSGIVSTALQMVGEVFERGVGFIRWDVQGCHAGFLFYLVDEVPLSRCLRPSM</sequence>
<proteinExistence type="predicted"/>
<protein>
    <submittedName>
        <fullName evidence="1">Uncharacterized protein</fullName>
    </submittedName>
</protein>
<organism evidence="1">
    <name type="scientific">Pseudomonas monteilii</name>
    <dbReference type="NCBI Taxonomy" id="76759"/>
    <lineage>
        <taxon>Bacteria</taxon>
        <taxon>Pseudomonadati</taxon>
        <taxon>Pseudomonadota</taxon>
        <taxon>Gammaproteobacteria</taxon>
        <taxon>Pseudomonadales</taxon>
        <taxon>Pseudomonadaceae</taxon>
        <taxon>Pseudomonas</taxon>
    </lineage>
</organism>
<geneLocation type="plasmid" evidence="1">
    <name>pJ20133-VIM</name>
</geneLocation>
<reference evidence="1" key="1">
    <citation type="submission" date="2019-08" db="EMBL/GenBank/DDBJ databases">
        <authorList>
            <person name="Zhou D."/>
            <person name="Chen F."/>
        </authorList>
    </citation>
    <scope>NUCLEOTIDE SEQUENCE</scope>
    <source>
        <strain evidence="1">QJ20133</strain>
        <plasmid evidence="1">pJ20133-VIM</plasmid>
    </source>
</reference>
<name>A0A6B7PVR4_9PSED</name>
<dbReference type="AlphaFoldDB" id="A0A6B7PVR4"/>